<proteinExistence type="predicted"/>
<dbReference type="AlphaFoldDB" id="A0AAV4M3R5"/>
<protein>
    <submittedName>
        <fullName evidence="1">Uncharacterized protein</fullName>
    </submittedName>
</protein>
<sequence>MLAKCRCRLVGIDCSTWKTECNESTAFTECNIILAIGPEISLRILVGVAKPAGGIKVRIELFISFHSSTQLQILVHFLNNLVVSCWFLGEMSEHHRLDEGMSALMLSTYQSNTFFLSRLVSFARRTCSCVGHDTVVTSRHDSVHEFLTEYKNRKSDIVMECMFK</sequence>
<dbReference type="Proteomes" id="UP001054945">
    <property type="component" value="Unassembled WGS sequence"/>
</dbReference>
<accession>A0AAV4M3R5</accession>
<comment type="caution">
    <text evidence="1">The sequence shown here is derived from an EMBL/GenBank/DDBJ whole genome shotgun (WGS) entry which is preliminary data.</text>
</comment>
<name>A0AAV4M3R5_CAEEX</name>
<gene>
    <name evidence="1" type="ORF">CEXT_639781</name>
</gene>
<keyword evidence="2" id="KW-1185">Reference proteome</keyword>
<evidence type="ECO:0000313" key="2">
    <source>
        <dbReference type="Proteomes" id="UP001054945"/>
    </source>
</evidence>
<organism evidence="1 2">
    <name type="scientific">Caerostris extrusa</name>
    <name type="common">Bark spider</name>
    <name type="synonym">Caerostris bankana</name>
    <dbReference type="NCBI Taxonomy" id="172846"/>
    <lineage>
        <taxon>Eukaryota</taxon>
        <taxon>Metazoa</taxon>
        <taxon>Ecdysozoa</taxon>
        <taxon>Arthropoda</taxon>
        <taxon>Chelicerata</taxon>
        <taxon>Arachnida</taxon>
        <taxon>Araneae</taxon>
        <taxon>Araneomorphae</taxon>
        <taxon>Entelegynae</taxon>
        <taxon>Araneoidea</taxon>
        <taxon>Araneidae</taxon>
        <taxon>Caerostris</taxon>
    </lineage>
</organism>
<evidence type="ECO:0000313" key="1">
    <source>
        <dbReference type="EMBL" id="GIX66664.1"/>
    </source>
</evidence>
<reference evidence="1 2" key="1">
    <citation type="submission" date="2021-06" db="EMBL/GenBank/DDBJ databases">
        <title>Caerostris extrusa draft genome.</title>
        <authorList>
            <person name="Kono N."/>
            <person name="Arakawa K."/>
        </authorList>
    </citation>
    <scope>NUCLEOTIDE SEQUENCE [LARGE SCALE GENOMIC DNA]</scope>
</reference>
<dbReference type="EMBL" id="BPLR01001810">
    <property type="protein sequence ID" value="GIX66664.1"/>
    <property type="molecule type" value="Genomic_DNA"/>
</dbReference>